<dbReference type="Pfam" id="PF02321">
    <property type="entry name" value="OEP"/>
    <property type="match status" value="2"/>
</dbReference>
<keyword evidence="2" id="KW-0564">Palmitate</keyword>
<evidence type="ECO:0000256" key="2">
    <source>
        <dbReference type="RuleBase" id="RU362097"/>
    </source>
</evidence>
<dbReference type="SUPFAM" id="SSF56954">
    <property type="entry name" value="Outer membrane efflux proteins (OEP)"/>
    <property type="match status" value="1"/>
</dbReference>
<dbReference type="RefSeq" id="WP_282589452.1">
    <property type="nucleotide sequence ID" value="NZ_JAMOIM010000092.1"/>
</dbReference>
<accession>A0AA41ZBZ0</accession>
<dbReference type="PANTHER" id="PTHR30203">
    <property type="entry name" value="OUTER MEMBRANE CATION EFFLUX PROTEIN"/>
    <property type="match status" value="1"/>
</dbReference>
<evidence type="ECO:0000256" key="1">
    <source>
        <dbReference type="ARBA" id="ARBA00007613"/>
    </source>
</evidence>
<dbReference type="InterPro" id="IPR003423">
    <property type="entry name" value="OMP_efflux"/>
</dbReference>
<name>A0AA41ZBZ0_9HYPH</name>
<dbReference type="Gene3D" id="1.20.1600.10">
    <property type="entry name" value="Outer membrane efflux proteins (OEP)"/>
    <property type="match status" value="1"/>
</dbReference>
<comment type="caution">
    <text evidence="3">The sequence shown here is derived from an EMBL/GenBank/DDBJ whole genome shotgun (WGS) entry which is preliminary data.</text>
</comment>
<keyword evidence="2" id="KW-0449">Lipoprotein</keyword>
<evidence type="ECO:0000313" key="3">
    <source>
        <dbReference type="EMBL" id="MCW6513077.1"/>
    </source>
</evidence>
<dbReference type="PROSITE" id="PS51257">
    <property type="entry name" value="PROKAR_LIPOPROTEIN"/>
    <property type="match status" value="1"/>
</dbReference>
<gene>
    <name evidence="3" type="ORF">M8523_35060</name>
</gene>
<dbReference type="GO" id="GO:0015562">
    <property type="term" value="F:efflux transmembrane transporter activity"/>
    <property type="evidence" value="ECO:0007669"/>
    <property type="project" value="InterPro"/>
</dbReference>
<comment type="similarity">
    <text evidence="1 2">Belongs to the outer membrane factor (OMF) (TC 1.B.17) family.</text>
</comment>
<sequence>MSFRIRALSFAMTLGAGLSGCAVGPDYKTPAMAIPARWAEREGHRAGRVELAAWWERFGDRLLPKLVARAVAGNLDVATAKARVREARALRDEAAASLLPDLNASSSAQRSRTAAQAVGFPASTSNLFQADFDASWDLDLFGGNARSVEAKDDATEAAAYGLRSTLLTLVADVARYYVDARGYQARIALARQSAASQRQTVALTEKQFAAGVSTGADLAKARALALSTEANVPALESSYRQTVHRLGVLLGVGPEAVLADMADPRPLPVPKSSVAVGIPADVIRSRPDVAQAERQLAEQTAQVGVEEAQRYPDVTLSGSVGVSAFTLGDITKASSRTWSFGPSASVPILDAGKRRAAVTAQKAVRDQYDAAYRAAVLSAMEDVENALVALSRQRLQTEKQGRSADNYNEAARIARVLYRQGSTAFLDVLDAERSLYEAQDTFIQNQVSLTEDYIALFKALGGNWSGALDVNRPEVVDTIMGPRLRTDKDVHRNFYDRF</sequence>
<comment type="subcellular location">
    <subcellularLocation>
        <location evidence="2">Cell membrane</location>
        <topology evidence="2">Lipid-anchor</topology>
    </subcellularLocation>
</comment>
<dbReference type="EMBL" id="JAMOIM010000092">
    <property type="protein sequence ID" value="MCW6513077.1"/>
    <property type="molecule type" value="Genomic_DNA"/>
</dbReference>
<proteinExistence type="inferred from homology"/>
<evidence type="ECO:0000313" key="4">
    <source>
        <dbReference type="Proteomes" id="UP001165667"/>
    </source>
</evidence>
<keyword evidence="2" id="KW-1134">Transmembrane beta strand</keyword>
<dbReference type="Gene3D" id="2.20.200.10">
    <property type="entry name" value="Outer membrane efflux proteins (OEP)"/>
    <property type="match status" value="1"/>
</dbReference>
<dbReference type="InterPro" id="IPR010131">
    <property type="entry name" value="MdtP/NodT-like"/>
</dbReference>
<keyword evidence="2" id="KW-0472">Membrane</keyword>
<keyword evidence="2" id="KW-0812">Transmembrane</keyword>
<reference evidence="3" key="1">
    <citation type="submission" date="2022-05" db="EMBL/GenBank/DDBJ databases">
        <authorList>
            <person name="Pankratov T."/>
        </authorList>
    </citation>
    <scope>NUCLEOTIDE SEQUENCE</scope>
    <source>
        <strain evidence="3">BP6-180914</strain>
    </source>
</reference>
<dbReference type="Proteomes" id="UP001165667">
    <property type="component" value="Unassembled WGS sequence"/>
</dbReference>
<dbReference type="AlphaFoldDB" id="A0AA41ZBZ0"/>
<dbReference type="GO" id="GO:0005886">
    <property type="term" value="C:plasma membrane"/>
    <property type="evidence" value="ECO:0007669"/>
    <property type="project" value="UniProtKB-SubCell"/>
</dbReference>
<protein>
    <submittedName>
        <fullName evidence="3">Efflux transporter outer membrane subunit</fullName>
    </submittedName>
</protein>
<dbReference type="PANTHER" id="PTHR30203:SF25">
    <property type="entry name" value="OUTER MEMBRANE PROTEIN-RELATED"/>
    <property type="match status" value="1"/>
</dbReference>
<keyword evidence="4" id="KW-1185">Reference proteome</keyword>
<organism evidence="3 4">
    <name type="scientific">Lichenifustis flavocetrariae</name>
    <dbReference type="NCBI Taxonomy" id="2949735"/>
    <lineage>
        <taxon>Bacteria</taxon>
        <taxon>Pseudomonadati</taxon>
        <taxon>Pseudomonadota</taxon>
        <taxon>Alphaproteobacteria</taxon>
        <taxon>Hyphomicrobiales</taxon>
        <taxon>Lichenihabitantaceae</taxon>
        <taxon>Lichenifustis</taxon>
    </lineage>
</organism>
<dbReference type="NCBIfam" id="TIGR01845">
    <property type="entry name" value="outer_NodT"/>
    <property type="match status" value="1"/>
</dbReference>